<dbReference type="OrthoDB" id="9909019at2759"/>
<name>A0A9P1BHP9_9DINO</name>
<evidence type="ECO:0000313" key="10">
    <source>
        <dbReference type="EMBL" id="CAL1126275.1"/>
    </source>
</evidence>
<dbReference type="Proteomes" id="UP001152797">
    <property type="component" value="Unassembled WGS sequence"/>
</dbReference>
<dbReference type="GO" id="GO:0019706">
    <property type="term" value="F:protein-cysteine S-palmitoyltransferase activity"/>
    <property type="evidence" value="ECO:0007669"/>
    <property type="project" value="UniProtKB-EC"/>
</dbReference>
<comment type="similarity">
    <text evidence="7">Belongs to the DHHC palmitoyltransferase family.</text>
</comment>
<protein>
    <recommendedName>
        <fullName evidence="7">Palmitoyltransferase</fullName>
        <ecNumber evidence="7">2.3.1.225</ecNumber>
    </recommendedName>
</protein>
<comment type="domain">
    <text evidence="7">The DHHC domain is required for palmitoyltransferase activity.</text>
</comment>
<dbReference type="GO" id="GO:0016020">
    <property type="term" value="C:membrane"/>
    <property type="evidence" value="ECO:0007669"/>
    <property type="project" value="UniProtKB-SubCell"/>
</dbReference>
<evidence type="ECO:0000256" key="1">
    <source>
        <dbReference type="ARBA" id="ARBA00004141"/>
    </source>
</evidence>
<evidence type="ECO:0000313" key="9">
    <source>
        <dbReference type="EMBL" id="CAI3972900.1"/>
    </source>
</evidence>
<reference evidence="10" key="2">
    <citation type="submission" date="2024-04" db="EMBL/GenBank/DDBJ databases">
        <authorList>
            <person name="Chen Y."/>
            <person name="Shah S."/>
            <person name="Dougan E. K."/>
            <person name="Thang M."/>
            <person name="Chan C."/>
        </authorList>
    </citation>
    <scope>NUCLEOTIDE SEQUENCE [LARGE SCALE GENOMIC DNA]</scope>
</reference>
<dbReference type="EMBL" id="CAMXCT030000041">
    <property type="protein sequence ID" value="CAL4760212.1"/>
    <property type="molecule type" value="Genomic_DNA"/>
</dbReference>
<evidence type="ECO:0000256" key="2">
    <source>
        <dbReference type="ARBA" id="ARBA00022679"/>
    </source>
</evidence>
<dbReference type="EMBL" id="CAMXCT020000041">
    <property type="protein sequence ID" value="CAL1126275.1"/>
    <property type="molecule type" value="Genomic_DNA"/>
</dbReference>
<accession>A0A9P1BHP9</accession>
<sequence>MFGHARASLTMPGDVPEGEAWRFGTFKDPNITQEVKFSGERRRCKHCLIYKPDRCHHCRICKSCILKMDHHCPWIMNCIGFRNHKYFFLLIIYSMLCCAFIGVTVIGTILESLEQEMPVCQRFLLLLCFSTSSIMGGLLVVFAAFHVMLMLRGLTTIEFCEKLSIVTSGKSSKYDMGAYRNITAVFGPRPYLWFLPVDPPAGDGLRFAKPRGRSLAAPRYLPHDPEWT</sequence>
<comment type="caution">
    <text evidence="9">The sequence shown here is derived from an EMBL/GenBank/DDBJ whole genome shotgun (WGS) entry which is preliminary data.</text>
</comment>
<comment type="catalytic activity">
    <reaction evidence="7">
        <text>L-cysteinyl-[protein] + hexadecanoyl-CoA = S-hexadecanoyl-L-cysteinyl-[protein] + CoA</text>
        <dbReference type="Rhea" id="RHEA:36683"/>
        <dbReference type="Rhea" id="RHEA-COMP:10131"/>
        <dbReference type="Rhea" id="RHEA-COMP:11032"/>
        <dbReference type="ChEBI" id="CHEBI:29950"/>
        <dbReference type="ChEBI" id="CHEBI:57287"/>
        <dbReference type="ChEBI" id="CHEBI:57379"/>
        <dbReference type="ChEBI" id="CHEBI:74151"/>
        <dbReference type="EC" id="2.3.1.225"/>
    </reaction>
</comment>
<keyword evidence="3 7" id="KW-0812">Transmembrane</keyword>
<keyword evidence="4 7" id="KW-1133">Transmembrane helix</keyword>
<evidence type="ECO:0000256" key="6">
    <source>
        <dbReference type="ARBA" id="ARBA00023315"/>
    </source>
</evidence>
<dbReference type="EC" id="2.3.1.225" evidence="7"/>
<dbReference type="AlphaFoldDB" id="A0A9P1BHP9"/>
<evidence type="ECO:0000256" key="5">
    <source>
        <dbReference type="ARBA" id="ARBA00023136"/>
    </source>
</evidence>
<feature type="domain" description="Palmitoyltransferase DHHC" evidence="8">
    <location>
        <begin position="40"/>
        <end position="162"/>
    </location>
</feature>
<evidence type="ECO:0000259" key="8">
    <source>
        <dbReference type="Pfam" id="PF01529"/>
    </source>
</evidence>
<keyword evidence="5 7" id="KW-0472">Membrane</keyword>
<keyword evidence="6 7" id="KW-0012">Acyltransferase</keyword>
<dbReference type="EMBL" id="CAMXCT010000041">
    <property type="protein sequence ID" value="CAI3972900.1"/>
    <property type="molecule type" value="Genomic_DNA"/>
</dbReference>
<organism evidence="9">
    <name type="scientific">Cladocopium goreaui</name>
    <dbReference type="NCBI Taxonomy" id="2562237"/>
    <lineage>
        <taxon>Eukaryota</taxon>
        <taxon>Sar</taxon>
        <taxon>Alveolata</taxon>
        <taxon>Dinophyceae</taxon>
        <taxon>Suessiales</taxon>
        <taxon>Symbiodiniaceae</taxon>
        <taxon>Cladocopium</taxon>
    </lineage>
</organism>
<feature type="transmembrane region" description="Helical" evidence="7">
    <location>
        <begin position="86"/>
        <end position="110"/>
    </location>
</feature>
<proteinExistence type="inferred from homology"/>
<reference evidence="9" key="1">
    <citation type="submission" date="2022-10" db="EMBL/GenBank/DDBJ databases">
        <authorList>
            <person name="Chen Y."/>
            <person name="Dougan E. K."/>
            <person name="Chan C."/>
            <person name="Rhodes N."/>
            <person name="Thang M."/>
        </authorList>
    </citation>
    <scope>NUCLEOTIDE SEQUENCE</scope>
</reference>
<evidence type="ECO:0000256" key="7">
    <source>
        <dbReference type="RuleBase" id="RU079119"/>
    </source>
</evidence>
<evidence type="ECO:0000256" key="4">
    <source>
        <dbReference type="ARBA" id="ARBA00022989"/>
    </source>
</evidence>
<dbReference type="Pfam" id="PF01529">
    <property type="entry name" value="DHHC"/>
    <property type="match status" value="1"/>
</dbReference>
<dbReference type="InterPro" id="IPR001594">
    <property type="entry name" value="Palmitoyltrfase_DHHC"/>
</dbReference>
<keyword evidence="2 7" id="KW-0808">Transferase</keyword>
<dbReference type="PROSITE" id="PS50216">
    <property type="entry name" value="DHHC"/>
    <property type="match status" value="1"/>
</dbReference>
<dbReference type="PANTHER" id="PTHR12246">
    <property type="entry name" value="PALMITOYLTRANSFERASE ZDHHC16"/>
    <property type="match status" value="1"/>
</dbReference>
<evidence type="ECO:0000256" key="3">
    <source>
        <dbReference type="ARBA" id="ARBA00022692"/>
    </source>
</evidence>
<comment type="subcellular location">
    <subcellularLocation>
        <location evidence="1">Membrane</location>
        <topology evidence="1">Multi-pass membrane protein</topology>
    </subcellularLocation>
</comment>
<evidence type="ECO:0000313" key="11">
    <source>
        <dbReference type="Proteomes" id="UP001152797"/>
    </source>
</evidence>
<gene>
    <name evidence="9" type="ORF">C1SCF055_LOCUS1436</name>
</gene>
<dbReference type="InterPro" id="IPR039859">
    <property type="entry name" value="PFA4/ZDH16/20/ERF2-like"/>
</dbReference>
<feature type="transmembrane region" description="Helical" evidence="7">
    <location>
        <begin position="122"/>
        <end position="145"/>
    </location>
</feature>
<keyword evidence="11" id="KW-1185">Reference proteome</keyword>